<dbReference type="EMBL" id="VDMD01000005">
    <property type="protein sequence ID" value="TRM65390.1"/>
    <property type="molecule type" value="Genomic_DNA"/>
</dbReference>
<keyword evidence="3" id="KW-1185">Reference proteome</keyword>
<evidence type="ECO:0000313" key="2">
    <source>
        <dbReference type="EMBL" id="TRM65390.1"/>
    </source>
</evidence>
<feature type="region of interest" description="Disordered" evidence="1">
    <location>
        <begin position="346"/>
        <end position="379"/>
    </location>
</feature>
<evidence type="ECO:0000256" key="1">
    <source>
        <dbReference type="SAM" id="MobiDB-lite"/>
    </source>
</evidence>
<comment type="caution">
    <text evidence="2">The sequence shown here is derived from an EMBL/GenBank/DDBJ whole genome shotgun (WGS) entry which is preliminary data.</text>
</comment>
<feature type="compositionally biased region" description="Basic and acidic residues" evidence="1">
    <location>
        <begin position="58"/>
        <end position="69"/>
    </location>
</feature>
<feature type="region of interest" description="Disordered" evidence="1">
    <location>
        <begin position="117"/>
        <end position="246"/>
    </location>
</feature>
<feature type="region of interest" description="Disordered" evidence="1">
    <location>
        <begin position="495"/>
        <end position="661"/>
    </location>
</feature>
<feature type="region of interest" description="Disordered" evidence="1">
    <location>
        <begin position="1"/>
        <end position="101"/>
    </location>
</feature>
<dbReference type="Proteomes" id="UP000320762">
    <property type="component" value="Unassembled WGS sequence"/>
</dbReference>
<dbReference type="OrthoDB" id="3055857at2759"/>
<sequence>MHQTTYGRKARAKTRKPRSQPTSSPLKAIADPEEELSVDEMSRRMLKRSRSAHNISKTHADPELADNARKKARNDTNVGTRPSSPKLGAYIQSSDMYTTPHPSIFADAVKFKLKSSKGKDIPPEQFSPAPVARRVLSRTSSANLKENKSARRSRSRRDSILDSPFSSRPASRTSSPEKIFKAPLAPKLARGPSLDRNLQRSASDKRTKAAPKKSLHSQSTTVSPSRRSMQLSDQARRPSVPNLPRPSFDGISLTSLDLPSAFPASSLDRFGFEYGFGLGFSDPQTLPLFQPRDIEVDFNRAPSQLSMYGCDYDSDDEVIMAGDAPRAISTPAIARTEHVFGGRLSSLHSYRPTSPSAASSDDTITSPSHNLAKSQSVPNLQSQAQPNFSMYQTPAHARHRWSDDSLISPPKLSDIGYNREDEDPFARMQDEDGPMAGDEQEEPDDMLGAFVAAPCPDEDDDDDEVMPILRRVHTADTEATSQLKDMLDKLVLDDRQEGYRRSLPLRTRSIEEPGRSSLGAPMELSAPRSRQGRDRRGTIRASDFLPAATGNRTRSGTIRASESTGIALPKRTRSGTVIGPAKSDNTTLSRPPPSSRKRSGTDMKVDEPTVTEEPVLVDHPMDVDEEAGEAVQDSGIGMGPSLMESDDELLLKSDDPIPGGVTRLGRKLSCDRLLQSGLSEDDLGFYFNG</sequence>
<feature type="region of interest" description="Disordered" evidence="1">
    <location>
        <begin position="392"/>
        <end position="419"/>
    </location>
</feature>
<name>A0A550CKQ1_9AGAR</name>
<dbReference type="AlphaFoldDB" id="A0A550CKQ1"/>
<evidence type="ECO:0000313" key="3">
    <source>
        <dbReference type="Proteomes" id="UP000320762"/>
    </source>
</evidence>
<gene>
    <name evidence="2" type="ORF">BD626DRAFT_488619</name>
</gene>
<feature type="compositionally biased region" description="Polar residues" evidence="1">
    <location>
        <begin position="91"/>
        <end position="101"/>
    </location>
</feature>
<protein>
    <submittedName>
        <fullName evidence="2">Uncharacterized protein</fullName>
    </submittedName>
</protein>
<feature type="compositionally biased region" description="Polar residues" evidence="1">
    <location>
        <begin position="164"/>
        <end position="176"/>
    </location>
</feature>
<organism evidence="2 3">
    <name type="scientific">Schizophyllum amplum</name>
    <dbReference type="NCBI Taxonomy" id="97359"/>
    <lineage>
        <taxon>Eukaryota</taxon>
        <taxon>Fungi</taxon>
        <taxon>Dikarya</taxon>
        <taxon>Basidiomycota</taxon>
        <taxon>Agaricomycotina</taxon>
        <taxon>Agaricomycetes</taxon>
        <taxon>Agaricomycetidae</taxon>
        <taxon>Agaricales</taxon>
        <taxon>Schizophyllaceae</taxon>
        <taxon>Schizophyllum</taxon>
    </lineage>
</organism>
<feature type="compositionally biased region" description="Polar residues" evidence="1">
    <location>
        <begin position="550"/>
        <end position="564"/>
    </location>
</feature>
<feature type="compositionally biased region" description="Polar residues" evidence="1">
    <location>
        <begin position="216"/>
        <end position="233"/>
    </location>
</feature>
<proteinExistence type="predicted"/>
<feature type="compositionally biased region" description="Basic residues" evidence="1">
    <location>
        <begin position="8"/>
        <end position="18"/>
    </location>
</feature>
<accession>A0A550CKQ1</accession>
<reference evidence="2 3" key="1">
    <citation type="journal article" date="2019" name="New Phytol.">
        <title>Comparative genomics reveals unique wood-decay strategies and fruiting body development in the Schizophyllaceae.</title>
        <authorList>
            <person name="Almasi E."/>
            <person name="Sahu N."/>
            <person name="Krizsan K."/>
            <person name="Balint B."/>
            <person name="Kovacs G.M."/>
            <person name="Kiss B."/>
            <person name="Cseklye J."/>
            <person name="Drula E."/>
            <person name="Henrissat B."/>
            <person name="Nagy I."/>
            <person name="Chovatia M."/>
            <person name="Adam C."/>
            <person name="LaButti K."/>
            <person name="Lipzen A."/>
            <person name="Riley R."/>
            <person name="Grigoriev I.V."/>
            <person name="Nagy L.G."/>
        </authorList>
    </citation>
    <scope>NUCLEOTIDE SEQUENCE [LARGE SCALE GENOMIC DNA]</scope>
    <source>
        <strain evidence="2 3">NL-1724</strain>
    </source>
</reference>